<accession>A0AC59Z3F1</accession>
<proteinExistence type="predicted"/>
<reference evidence="1" key="2">
    <citation type="submission" date="2025-03" db="EMBL/GenBank/DDBJ databases">
        <authorList>
            <consortium name="ELIXIR-Norway"/>
            <consortium name="Elixir Norway"/>
        </authorList>
    </citation>
    <scope>NUCLEOTIDE SEQUENCE</scope>
</reference>
<gene>
    <name evidence="1" type="ORF">MRATA1EN22A_LOCUS13524</name>
</gene>
<evidence type="ECO:0000313" key="1">
    <source>
        <dbReference type="EMBL" id="CAN0198169.1"/>
    </source>
</evidence>
<dbReference type="Proteomes" id="UP001162501">
    <property type="component" value="Chromosome 23"/>
</dbReference>
<reference evidence="1" key="1">
    <citation type="submission" date="2023-05" db="EMBL/GenBank/DDBJ databases">
        <authorList>
            <consortium name="ELIXIR-Norway"/>
        </authorList>
    </citation>
    <scope>NUCLEOTIDE SEQUENCE</scope>
</reference>
<protein>
    <submittedName>
        <fullName evidence="1">Uncharacterized protein</fullName>
    </submittedName>
</protein>
<sequence length="153" mass="16912">MVARVAPAQARSAGSATGRTLRPWTSPLSPENARGRCDPFLLFFGPNRLDHSSYICAKRVSICKPDCPFESLSRNHESMLITARRLRRFFTFAEFRVPVPLLLLAPLFTLRKFRAPSLASPGFRHPPGPLHLLSPCLGKPQPRAPTPEGLKAG</sequence>
<organism evidence="1 2">
    <name type="scientific">Rangifer tarandus platyrhynchus</name>
    <name type="common">Svalbard reindeer</name>
    <dbReference type="NCBI Taxonomy" id="3082113"/>
    <lineage>
        <taxon>Eukaryota</taxon>
        <taxon>Metazoa</taxon>
        <taxon>Chordata</taxon>
        <taxon>Craniata</taxon>
        <taxon>Vertebrata</taxon>
        <taxon>Euteleostomi</taxon>
        <taxon>Mammalia</taxon>
        <taxon>Eutheria</taxon>
        <taxon>Laurasiatheria</taxon>
        <taxon>Artiodactyla</taxon>
        <taxon>Ruminantia</taxon>
        <taxon>Pecora</taxon>
        <taxon>Cervidae</taxon>
        <taxon>Odocoileinae</taxon>
        <taxon>Rangifer</taxon>
    </lineage>
</organism>
<name>A0AC59Z3F1_RANTA</name>
<evidence type="ECO:0000313" key="2">
    <source>
        <dbReference type="Proteomes" id="UP001162501"/>
    </source>
</evidence>
<dbReference type="EMBL" id="OX596107">
    <property type="protein sequence ID" value="CAN0198169.1"/>
    <property type="molecule type" value="Genomic_DNA"/>
</dbReference>